<feature type="domain" description="SGNH hydrolase-type esterase" evidence="5">
    <location>
        <begin position="564"/>
        <end position="748"/>
    </location>
</feature>
<dbReference type="InterPro" id="IPR037293">
    <property type="entry name" value="Gal_Oxidase_central_sf"/>
</dbReference>
<dbReference type="InterPro" id="IPR013783">
    <property type="entry name" value="Ig-like_fold"/>
</dbReference>
<dbReference type="InterPro" id="IPR036514">
    <property type="entry name" value="SGNH_hydro_sf"/>
</dbReference>
<dbReference type="Proteomes" id="UP000001812">
    <property type="component" value="Chromosome I"/>
</dbReference>
<reference evidence="6" key="1">
    <citation type="submission" date="2009-05" db="EMBL/GenBank/DDBJ databases">
        <authorList>
            <person name="Harkins D.M."/>
            <person name="DeShazer D."/>
            <person name="Woods D.E."/>
            <person name="Brinkac L.M."/>
            <person name="Brown K.A."/>
            <person name="Hung G.C."/>
            <person name="Tuanyok A."/>
            <person name="Zhang B."/>
            <person name="Nierman W.C."/>
        </authorList>
    </citation>
    <scope>NUCLEOTIDE SEQUENCE [LARGE SCALE GENOMIC DNA]</scope>
    <source>
        <strain evidence="6">1710a</strain>
    </source>
</reference>
<dbReference type="InterPro" id="IPR009880">
    <property type="entry name" value="Glyoxal_oxidase_N"/>
</dbReference>
<dbReference type="Pfam" id="PF09118">
    <property type="entry name" value="GO-like_E_set"/>
    <property type="match status" value="1"/>
</dbReference>
<proteinExistence type="predicted"/>
<keyword evidence="2" id="KW-1133">Transmembrane helix</keyword>
<dbReference type="Gene3D" id="2.60.40.10">
    <property type="entry name" value="Immunoglobulins"/>
    <property type="match status" value="1"/>
</dbReference>
<evidence type="ECO:0000259" key="4">
    <source>
        <dbReference type="Pfam" id="PF09118"/>
    </source>
</evidence>
<keyword evidence="2" id="KW-0472">Membrane</keyword>
<dbReference type="InterPro" id="IPR015202">
    <property type="entry name" value="GO-like_E_set"/>
</dbReference>
<dbReference type="InterPro" id="IPR013830">
    <property type="entry name" value="SGNH_hydro"/>
</dbReference>
<dbReference type="Pfam" id="PF07250">
    <property type="entry name" value="Glyoxal_oxid_N"/>
    <property type="match status" value="1"/>
</dbReference>
<dbReference type="PANTHER" id="PTHR32208">
    <property type="entry name" value="SECRETED PROTEIN-RELATED"/>
    <property type="match status" value="1"/>
</dbReference>
<protein>
    <submittedName>
        <fullName evidence="6">Putative galactose oxidase</fullName>
    </submittedName>
</protein>
<feature type="transmembrane region" description="Helical" evidence="2">
    <location>
        <begin position="12"/>
        <end position="32"/>
    </location>
</feature>
<dbReference type="Gene3D" id="2.130.10.80">
    <property type="entry name" value="Galactose oxidase/kelch, beta-propeller"/>
    <property type="match status" value="1"/>
</dbReference>
<gene>
    <name evidence="6" type="ORF">BURPS1710A_2481</name>
</gene>
<accession>A0A0E1WJ19</accession>
<feature type="domain" description="Galactose oxidase-like Early set" evidence="4">
    <location>
        <begin position="451"/>
        <end position="545"/>
    </location>
</feature>
<dbReference type="CDD" id="cd02851">
    <property type="entry name" value="E_set_GO_C"/>
    <property type="match status" value="1"/>
</dbReference>
<name>A0A0E1WJ19_BURPE</name>
<dbReference type="CDD" id="cd01833">
    <property type="entry name" value="XynB_like"/>
    <property type="match status" value="1"/>
</dbReference>
<dbReference type="SUPFAM" id="SSF52266">
    <property type="entry name" value="SGNH hydrolase"/>
    <property type="match status" value="1"/>
</dbReference>
<keyword evidence="2" id="KW-0812">Transmembrane</keyword>
<dbReference type="HOGENOM" id="CLU_367117_0_0_4"/>
<dbReference type="Gene3D" id="3.40.50.1110">
    <property type="entry name" value="SGNH hydrolase"/>
    <property type="match status" value="1"/>
</dbReference>
<dbReference type="InterPro" id="IPR014756">
    <property type="entry name" value="Ig_E-set"/>
</dbReference>
<evidence type="ECO:0000256" key="1">
    <source>
        <dbReference type="ARBA" id="ARBA00022729"/>
    </source>
</evidence>
<evidence type="ECO:0000256" key="2">
    <source>
        <dbReference type="SAM" id="Phobius"/>
    </source>
</evidence>
<dbReference type="RefSeq" id="WP_004527009.1">
    <property type="nucleotide sequence ID" value="NZ_CM000832.1"/>
</dbReference>
<dbReference type="Pfam" id="PF13472">
    <property type="entry name" value="Lipase_GDSL_2"/>
    <property type="match status" value="1"/>
</dbReference>
<dbReference type="GO" id="GO:0016788">
    <property type="term" value="F:hydrolase activity, acting on ester bonds"/>
    <property type="evidence" value="ECO:0007669"/>
    <property type="project" value="UniProtKB-ARBA"/>
</dbReference>
<dbReference type="SUPFAM" id="SSF50965">
    <property type="entry name" value="Galactose oxidase, central domain"/>
    <property type="match status" value="1"/>
</dbReference>
<dbReference type="PANTHER" id="PTHR32208:SF21">
    <property type="entry name" value="LOW QUALITY PROTEIN: ALDEHYDE OXIDASE GLOX-LIKE"/>
    <property type="match status" value="1"/>
</dbReference>
<keyword evidence="1" id="KW-0732">Signal</keyword>
<organism evidence="6">
    <name type="scientific">Burkholderia pseudomallei 1710a</name>
    <dbReference type="NCBI Taxonomy" id="320371"/>
    <lineage>
        <taxon>Bacteria</taxon>
        <taxon>Pseudomonadati</taxon>
        <taxon>Pseudomonadota</taxon>
        <taxon>Betaproteobacteria</taxon>
        <taxon>Burkholderiales</taxon>
        <taxon>Burkholderiaceae</taxon>
        <taxon>Burkholderia</taxon>
        <taxon>pseudomallei group</taxon>
    </lineage>
</organism>
<feature type="domain" description="Glyoxal oxidase N-terminal" evidence="3">
    <location>
        <begin position="116"/>
        <end position="440"/>
    </location>
</feature>
<dbReference type="SUPFAM" id="SSF81296">
    <property type="entry name" value="E set domains"/>
    <property type="match status" value="1"/>
</dbReference>
<dbReference type="AlphaFoldDB" id="A0A0E1WJ19"/>
<evidence type="ECO:0000259" key="5">
    <source>
        <dbReference type="Pfam" id="PF13472"/>
    </source>
</evidence>
<dbReference type="EMBL" id="CM000832">
    <property type="protein sequence ID" value="EET09627.1"/>
    <property type="molecule type" value="Genomic_DNA"/>
</dbReference>
<evidence type="ECO:0000259" key="3">
    <source>
        <dbReference type="Pfam" id="PF07250"/>
    </source>
</evidence>
<sequence>MDNGLDLKRRRVMVAAGLTTAGIATASLFKMAKGSTDGGTLSQSVGMIIPEKGDPVRGIFSPVVDWPFIPIHAILMKDGRILTYGSTKQGFQSGMFFYDVWSPFLGGSPNAHQTLPNTTRVDLFCSSQLNLADGTVGIFGGDVTVGSSDSTGYSINAFTNSSITIYNPEASDASQQLAKQANQMLLPRWYSTATVLPNNEIYLQGGTGGNTYPEIRGVPDGVHRLLNGVYTGVYDDWYPRNFVGPNGKIFGKTGASLFEVDTKGNGSVRTLNSTAPYNPFAAGSRGEAVVMFAPGKILVVGTGGDARTASVIDINKMETSGSGASSTPSVIPLVTATSRLNRPRTWGHATVLPNGQVFVNGGSMGYNELATSSYTAELYDPATNTWADGAVAAHSRMYHAISLLLPDGTVLTGGGGASTPTYPGPEFPVNANAEVYYPPYLFNADGTRASRPVIDSAPAAITANRIFTLTSPDAGSIGRMTMVKTGSTTHSFNMEQRFVELNFTRQGAQLSATLTNDRHQFTPGMYMLFVINVNGVPSVASLVRVDPDPVLAATATRTLRIMPMGDAITYGYINLPGTKYSGYRAPLQDLLAQANLNYQFVGSMYAGNGVYGIDTHHEGHPGMLIADMTANAASWVTAAKPDVVMLQMGFTDMLNNYLVDTAPSRLRKLIDTIRAAAPGAKIILSTLAPTPDAATQARINQFNAQVVSLANDEAAQFKDVFLVDSSTLIPKVGVDYYDMLYPNDNGHTKIAKVWRDGIVRALGSPFTSKSA</sequence>
<dbReference type="InterPro" id="IPR011043">
    <property type="entry name" value="Gal_Oxase/kelch_b-propeller"/>
</dbReference>
<evidence type="ECO:0000313" key="6">
    <source>
        <dbReference type="EMBL" id="EET09627.1"/>
    </source>
</evidence>